<dbReference type="InterPro" id="IPR043547">
    <property type="entry name" value="Mimecan/Epiphycan/Opticin"/>
</dbReference>
<evidence type="ECO:0000256" key="7">
    <source>
        <dbReference type="ARBA" id="ARBA00022614"/>
    </source>
</evidence>
<keyword evidence="8" id="KW-0732">Signal</keyword>
<dbReference type="InterPro" id="IPR032675">
    <property type="entry name" value="LRR_dom_sf"/>
</dbReference>
<dbReference type="Pfam" id="PF13855">
    <property type="entry name" value="LRR_8"/>
    <property type="match status" value="1"/>
</dbReference>
<dbReference type="EMBL" id="JAOPHQ010002331">
    <property type="protein sequence ID" value="KAK0147223.1"/>
    <property type="molecule type" value="Genomic_DNA"/>
</dbReference>
<keyword evidence="13" id="KW-0325">Glycoprotein</keyword>
<evidence type="ECO:0000256" key="3">
    <source>
        <dbReference type="ARBA" id="ARBA00006912"/>
    </source>
</evidence>
<evidence type="ECO:0000256" key="10">
    <source>
        <dbReference type="ARBA" id="ARBA00022974"/>
    </source>
</evidence>
<keyword evidence="7" id="KW-0433">Leucine-rich repeat</keyword>
<comment type="subcellular location">
    <subcellularLocation>
        <location evidence="2">Secreted</location>
        <location evidence="2">Extracellular space</location>
        <location evidence="2">Extracellular matrix</location>
    </subcellularLocation>
</comment>
<dbReference type="InterPro" id="IPR003591">
    <property type="entry name" value="Leu-rich_rpt_typical-subtyp"/>
</dbReference>
<evidence type="ECO:0000256" key="9">
    <source>
        <dbReference type="ARBA" id="ARBA00022737"/>
    </source>
</evidence>
<reference evidence="15" key="1">
    <citation type="journal article" date="2023" name="Front. Mar. Sci.">
        <title>A new Merluccius polli reference genome to investigate the effects of global change in West African waters.</title>
        <authorList>
            <person name="Mateo J.L."/>
            <person name="Blanco-Fernandez C."/>
            <person name="Garcia-Vazquez E."/>
            <person name="Machado-Schiaffino G."/>
        </authorList>
    </citation>
    <scope>NUCLEOTIDE SEQUENCE</scope>
    <source>
        <strain evidence="15">C29</strain>
        <tissue evidence="15">Fin</tissue>
    </source>
</reference>
<dbReference type="SUPFAM" id="SSF52058">
    <property type="entry name" value="L domain-like"/>
    <property type="match status" value="1"/>
</dbReference>
<keyword evidence="5" id="KW-0964">Secreted</keyword>
<dbReference type="GO" id="GO:0005615">
    <property type="term" value="C:extracellular space"/>
    <property type="evidence" value="ECO:0007669"/>
    <property type="project" value="TreeGrafter"/>
</dbReference>
<keyword evidence="10" id="KW-0654">Proteoglycan</keyword>
<dbReference type="SMART" id="SM00369">
    <property type="entry name" value="LRR_TYP"/>
    <property type="match status" value="4"/>
</dbReference>
<accession>A0AA47MV47</accession>
<name>A0AA47MV47_MERPO</name>
<evidence type="ECO:0000256" key="5">
    <source>
        <dbReference type="ARBA" id="ARBA00022525"/>
    </source>
</evidence>
<evidence type="ECO:0000313" key="16">
    <source>
        <dbReference type="Proteomes" id="UP001174136"/>
    </source>
</evidence>
<evidence type="ECO:0000256" key="2">
    <source>
        <dbReference type="ARBA" id="ARBA00004498"/>
    </source>
</evidence>
<evidence type="ECO:0000313" key="15">
    <source>
        <dbReference type="EMBL" id="KAK0147223.1"/>
    </source>
</evidence>
<dbReference type="AlphaFoldDB" id="A0AA47MV47"/>
<keyword evidence="11" id="KW-0339">Growth factor</keyword>
<keyword evidence="12" id="KW-1015">Disulfide bond</keyword>
<keyword evidence="16" id="KW-1185">Reference proteome</keyword>
<dbReference type="GO" id="GO:0008083">
    <property type="term" value="F:growth factor activity"/>
    <property type="evidence" value="ECO:0007669"/>
    <property type="project" value="UniProtKB-KW"/>
</dbReference>
<dbReference type="Proteomes" id="UP001174136">
    <property type="component" value="Unassembled WGS sequence"/>
</dbReference>
<dbReference type="InterPro" id="IPR001611">
    <property type="entry name" value="Leu-rich_rpt"/>
</dbReference>
<proteinExistence type="inferred from homology"/>
<dbReference type="PANTHER" id="PTHR46269:SF1">
    <property type="entry name" value="MIMECAN"/>
    <property type="match status" value="1"/>
</dbReference>
<dbReference type="GO" id="GO:0031012">
    <property type="term" value="C:extracellular matrix"/>
    <property type="evidence" value="ECO:0007669"/>
    <property type="project" value="TreeGrafter"/>
</dbReference>
<evidence type="ECO:0000256" key="4">
    <source>
        <dbReference type="ARBA" id="ARBA00018423"/>
    </source>
</evidence>
<sequence length="325" mass="35869">MLVAQSLKPYFDTSPFPHRLSSQGLLANRQSSASGGLSRMATVLFLCMVVPWLATVSGSSLDQTSQLILGRVPARHRAGYYLESRRTKRALPAHREDGVLDDEPDDGPIAGGDASDLPTCLLCVCLTGSVYCEEVSPDMTFVPSLPKETAYLYARYNRIKKIAAKDFADILTLKRIDLTGNLISEVEDGAFSKLPLLEELSLAENRLVKLPMLPAKLTAFNANHNLLKTKGVKATAFKKLTRLVNLFLADNQLEAVPHLPESLRTVHLQNNNITEISIDTFCKGNNTYYLRPNLNVVRLDGNPVILSKYPNSCTCLKALPIGRYH</sequence>
<protein>
    <recommendedName>
        <fullName evidence="4">Mimecan</fullName>
    </recommendedName>
    <alternativeName>
        <fullName evidence="14">Osteoglycin</fullName>
    </alternativeName>
</protein>
<organism evidence="15 16">
    <name type="scientific">Merluccius polli</name>
    <name type="common">Benguela hake</name>
    <name type="synonym">Merluccius cadenati</name>
    <dbReference type="NCBI Taxonomy" id="89951"/>
    <lineage>
        <taxon>Eukaryota</taxon>
        <taxon>Metazoa</taxon>
        <taxon>Chordata</taxon>
        <taxon>Craniata</taxon>
        <taxon>Vertebrata</taxon>
        <taxon>Euteleostomi</taxon>
        <taxon>Actinopterygii</taxon>
        <taxon>Neopterygii</taxon>
        <taxon>Teleostei</taxon>
        <taxon>Neoteleostei</taxon>
        <taxon>Acanthomorphata</taxon>
        <taxon>Zeiogadaria</taxon>
        <taxon>Gadariae</taxon>
        <taxon>Gadiformes</taxon>
        <taxon>Gadoidei</taxon>
        <taxon>Merlucciidae</taxon>
        <taxon>Merluccius</taxon>
    </lineage>
</organism>
<evidence type="ECO:0000256" key="11">
    <source>
        <dbReference type="ARBA" id="ARBA00023030"/>
    </source>
</evidence>
<evidence type="ECO:0000256" key="12">
    <source>
        <dbReference type="ARBA" id="ARBA00023157"/>
    </source>
</evidence>
<evidence type="ECO:0000256" key="8">
    <source>
        <dbReference type="ARBA" id="ARBA00022729"/>
    </source>
</evidence>
<evidence type="ECO:0000256" key="1">
    <source>
        <dbReference type="ARBA" id="ARBA00003759"/>
    </source>
</evidence>
<keyword evidence="6" id="KW-0272">Extracellular matrix</keyword>
<gene>
    <name evidence="15" type="primary">OGN</name>
    <name evidence="15" type="ORF">N1851_013358</name>
</gene>
<dbReference type="GO" id="GO:0060348">
    <property type="term" value="P:bone development"/>
    <property type="evidence" value="ECO:0007669"/>
    <property type="project" value="TreeGrafter"/>
</dbReference>
<keyword evidence="9" id="KW-0677">Repeat</keyword>
<comment type="function">
    <text evidence="1">Induces bone formation in conjunction with TGF-beta-1 or TGF-beta-2.</text>
</comment>
<dbReference type="Pfam" id="PF00560">
    <property type="entry name" value="LRR_1"/>
    <property type="match status" value="1"/>
</dbReference>
<dbReference type="PANTHER" id="PTHR46269">
    <property type="entry name" value="EPIPHYCAN-RELATED"/>
    <property type="match status" value="1"/>
</dbReference>
<evidence type="ECO:0000256" key="6">
    <source>
        <dbReference type="ARBA" id="ARBA00022530"/>
    </source>
</evidence>
<comment type="similarity">
    <text evidence="3">Belongs to the small leucine-rich proteoglycan (SLRP) family. SLRP class III subfamily.</text>
</comment>
<evidence type="ECO:0000256" key="14">
    <source>
        <dbReference type="ARBA" id="ARBA00031730"/>
    </source>
</evidence>
<evidence type="ECO:0000256" key="13">
    <source>
        <dbReference type="ARBA" id="ARBA00023180"/>
    </source>
</evidence>
<dbReference type="Gene3D" id="3.80.10.10">
    <property type="entry name" value="Ribonuclease Inhibitor"/>
    <property type="match status" value="2"/>
</dbReference>
<dbReference type="GO" id="GO:0061975">
    <property type="term" value="P:articular cartilage development"/>
    <property type="evidence" value="ECO:0007669"/>
    <property type="project" value="TreeGrafter"/>
</dbReference>
<dbReference type="PROSITE" id="PS51450">
    <property type="entry name" value="LRR"/>
    <property type="match status" value="1"/>
</dbReference>
<comment type="caution">
    <text evidence="15">The sequence shown here is derived from an EMBL/GenBank/DDBJ whole genome shotgun (WGS) entry which is preliminary data.</text>
</comment>